<sequence length="522" mass="57134">MIDSIRTTQASLAESLLKSPGTPLLSDSIRDFCEVLDAVHRKCSKANIETCTQWILANCAPQKERMHILGEHLQTLSKAVVADTEAKRDNASRKRLHFVYLMHDVLHAAKFTKASENIEIDPRPYFQELIVLALAMLSSDTDKAPVAILQKLIQYWFHNGVLDAQDLDSFARKADAAKQRIYTLPQTFGHQHARFYDLPASLAVGSHNPGRVMARHYRGREPSKDVKQLLDKYFVSIAASERPAGRVDVEEDKMTSSFNLPGKFAFNTYGWSEDLCKGIDADGVVEPFRERSPTPISEPEEPTGSRSSRFDPRDDRYGHQEYREESRFERQRDAPKSTYSSHNQRSHFPRQPAPTEGMPAPPPPPPPPPSFSNQPYGAPPPPPPPMAFPGAPQYGVPFPPGGQFFGMPPPGGQFPPPPFPGQPAGGQFPVPNFGGQPQMNQFPGGGQFFGGSNSGQPPFPFPGMPGGGSYGGNGSMSNYGGNNHSDGSQGQGFNGAAQGYSGNQQSGRGRGPQRYWKGNGLC</sequence>
<feature type="compositionally biased region" description="Gly residues" evidence="1">
    <location>
        <begin position="464"/>
        <end position="474"/>
    </location>
</feature>
<feature type="compositionally biased region" description="Pro residues" evidence="1">
    <location>
        <begin position="359"/>
        <end position="370"/>
    </location>
</feature>
<protein>
    <recommendedName>
        <fullName evidence="2">CID domain-containing protein</fullName>
    </recommendedName>
</protein>
<gene>
    <name evidence="3" type="ORF">M011DRAFT_292950</name>
</gene>
<dbReference type="OrthoDB" id="21470at2759"/>
<feature type="compositionally biased region" description="Gly residues" evidence="1">
    <location>
        <begin position="443"/>
        <end position="453"/>
    </location>
</feature>
<dbReference type="InterPro" id="IPR006569">
    <property type="entry name" value="CID_dom"/>
</dbReference>
<evidence type="ECO:0000259" key="2">
    <source>
        <dbReference type="PROSITE" id="PS51391"/>
    </source>
</evidence>
<evidence type="ECO:0000313" key="4">
    <source>
        <dbReference type="Proteomes" id="UP000799440"/>
    </source>
</evidence>
<dbReference type="PANTHER" id="PTHR12323:SF0">
    <property type="entry name" value="CALCIUM HOMEOSTASIS ENDOPLASMIC RETICULUM PROTEIN"/>
    <property type="match status" value="1"/>
</dbReference>
<dbReference type="InterPro" id="IPR008942">
    <property type="entry name" value="ENTH_VHS"/>
</dbReference>
<accession>A0A6A6UV99</accession>
<evidence type="ECO:0000313" key="3">
    <source>
        <dbReference type="EMBL" id="KAF2742188.1"/>
    </source>
</evidence>
<dbReference type="PROSITE" id="PS51391">
    <property type="entry name" value="CID"/>
    <property type="match status" value="1"/>
</dbReference>
<evidence type="ECO:0000256" key="1">
    <source>
        <dbReference type="SAM" id="MobiDB-lite"/>
    </source>
</evidence>
<feature type="compositionally biased region" description="Pro residues" evidence="1">
    <location>
        <begin position="407"/>
        <end position="421"/>
    </location>
</feature>
<feature type="compositionally biased region" description="Low complexity" evidence="1">
    <location>
        <begin position="388"/>
        <end position="406"/>
    </location>
</feature>
<reference evidence="3" key="1">
    <citation type="journal article" date="2020" name="Stud. Mycol.">
        <title>101 Dothideomycetes genomes: a test case for predicting lifestyles and emergence of pathogens.</title>
        <authorList>
            <person name="Haridas S."/>
            <person name="Albert R."/>
            <person name="Binder M."/>
            <person name="Bloem J."/>
            <person name="Labutti K."/>
            <person name="Salamov A."/>
            <person name="Andreopoulos B."/>
            <person name="Baker S."/>
            <person name="Barry K."/>
            <person name="Bills G."/>
            <person name="Bluhm B."/>
            <person name="Cannon C."/>
            <person name="Castanera R."/>
            <person name="Culley D."/>
            <person name="Daum C."/>
            <person name="Ezra D."/>
            <person name="Gonzalez J."/>
            <person name="Henrissat B."/>
            <person name="Kuo A."/>
            <person name="Liang C."/>
            <person name="Lipzen A."/>
            <person name="Lutzoni F."/>
            <person name="Magnuson J."/>
            <person name="Mondo S."/>
            <person name="Nolan M."/>
            <person name="Ohm R."/>
            <person name="Pangilinan J."/>
            <person name="Park H.-J."/>
            <person name="Ramirez L."/>
            <person name="Alfaro M."/>
            <person name="Sun H."/>
            <person name="Tritt A."/>
            <person name="Yoshinaga Y."/>
            <person name="Zwiers L.-H."/>
            <person name="Turgeon B."/>
            <person name="Goodwin S."/>
            <person name="Spatafora J."/>
            <person name="Crous P."/>
            <person name="Grigoriev I."/>
        </authorList>
    </citation>
    <scope>NUCLEOTIDE SEQUENCE</scope>
    <source>
        <strain evidence="3">CBS 119925</strain>
    </source>
</reference>
<dbReference type="Gene3D" id="1.25.40.90">
    <property type="match status" value="1"/>
</dbReference>
<dbReference type="AlphaFoldDB" id="A0A6A6UV99"/>
<dbReference type="GO" id="GO:0006874">
    <property type="term" value="P:intracellular calcium ion homeostasis"/>
    <property type="evidence" value="ECO:0007669"/>
    <property type="project" value="TreeGrafter"/>
</dbReference>
<feature type="compositionally biased region" description="Pro residues" evidence="1">
    <location>
        <begin position="377"/>
        <end position="387"/>
    </location>
</feature>
<name>A0A6A6UV99_9PLEO</name>
<dbReference type="Proteomes" id="UP000799440">
    <property type="component" value="Unassembled WGS sequence"/>
</dbReference>
<dbReference type="EMBL" id="MU006613">
    <property type="protein sequence ID" value="KAF2742188.1"/>
    <property type="molecule type" value="Genomic_DNA"/>
</dbReference>
<feature type="compositionally biased region" description="Basic and acidic residues" evidence="1">
    <location>
        <begin position="308"/>
        <end position="335"/>
    </location>
</feature>
<dbReference type="GO" id="GO:0048471">
    <property type="term" value="C:perinuclear region of cytoplasm"/>
    <property type="evidence" value="ECO:0007669"/>
    <property type="project" value="TreeGrafter"/>
</dbReference>
<feature type="region of interest" description="Disordered" evidence="1">
    <location>
        <begin position="287"/>
        <end position="522"/>
    </location>
</feature>
<keyword evidence="4" id="KW-1185">Reference proteome</keyword>
<dbReference type="PANTHER" id="PTHR12323">
    <property type="entry name" value="SR-RELATED CTD ASSOCIATED FACTOR 6"/>
    <property type="match status" value="1"/>
</dbReference>
<organism evidence="3 4">
    <name type="scientific">Sporormia fimetaria CBS 119925</name>
    <dbReference type="NCBI Taxonomy" id="1340428"/>
    <lineage>
        <taxon>Eukaryota</taxon>
        <taxon>Fungi</taxon>
        <taxon>Dikarya</taxon>
        <taxon>Ascomycota</taxon>
        <taxon>Pezizomycotina</taxon>
        <taxon>Dothideomycetes</taxon>
        <taxon>Pleosporomycetidae</taxon>
        <taxon>Pleosporales</taxon>
        <taxon>Sporormiaceae</taxon>
        <taxon>Sporormia</taxon>
    </lineage>
</organism>
<proteinExistence type="predicted"/>
<dbReference type="Pfam" id="PF04818">
    <property type="entry name" value="CID"/>
    <property type="match status" value="1"/>
</dbReference>
<feature type="domain" description="CID" evidence="2">
    <location>
        <begin position="24"/>
        <end position="178"/>
    </location>
</feature>
<feature type="compositionally biased region" description="Low complexity" evidence="1">
    <location>
        <begin position="425"/>
        <end position="442"/>
    </location>
</feature>